<evidence type="ECO:0000313" key="1">
    <source>
        <dbReference type="EMBL" id="JAD46226.1"/>
    </source>
</evidence>
<accession>A0A0A9A539</accession>
<sequence length="66" mass="7443">MATPCFRSQDNNLSGLGDQILVSIRTKDRINRGIRGKISREIRYATMTKLVLVITIRIRGKVGRGK</sequence>
<dbReference type="EMBL" id="GBRH01251669">
    <property type="protein sequence ID" value="JAD46226.1"/>
    <property type="molecule type" value="Transcribed_RNA"/>
</dbReference>
<proteinExistence type="predicted"/>
<reference evidence="1" key="2">
    <citation type="journal article" date="2015" name="Data Brief">
        <title>Shoot transcriptome of the giant reed, Arundo donax.</title>
        <authorList>
            <person name="Barrero R.A."/>
            <person name="Guerrero F.D."/>
            <person name="Moolhuijzen P."/>
            <person name="Goolsby J.A."/>
            <person name="Tidwell J."/>
            <person name="Bellgard S.E."/>
            <person name="Bellgard M.I."/>
        </authorList>
    </citation>
    <scope>NUCLEOTIDE SEQUENCE</scope>
    <source>
        <tissue evidence="1">Shoot tissue taken approximately 20 cm above the soil surface</tissue>
    </source>
</reference>
<dbReference type="AlphaFoldDB" id="A0A0A9A539"/>
<name>A0A0A9A539_ARUDO</name>
<protein>
    <submittedName>
        <fullName evidence="1">Uncharacterized protein</fullName>
    </submittedName>
</protein>
<organism evidence="1">
    <name type="scientific">Arundo donax</name>
    <name type="common">Giant reed</name>
    <name type="synonym">Donax arundinaceus</name>
    <dbReference type="NCBI Taxonomy" id="35708"/>
    <lineage>
        <taxon>Eukaryota</taxon>
        <taxon>Viridiplantae</taxon>
        <taxon>Streptophyta</taxon>
        <taxon>Embryophyta</taxon>
        <taxon>Tracheophyta</taxon>
        <taxon>Spermatophyta</taxon>
        <taxon>Magnoliopsida</taxon>
        <taxon>Liliopsida</taxon>
        <taxon>Poales</taxon>
        <taxon>Poaceae</taxon>
        <taxon>PACMAD clade</taxon>
        <taxon>Arundinoideae</taxon>
        <taxon>Arundineae</taxon>
        <taxon>Arundo</taxon>
    </lineage>
</organism>
<reference evidence="1" key="1">
    <citation type="submission" date="2014-09" db="EMBL/GenBank/DDBJ databases">
        <authorList>
            <person name="Magalhaes I.L.F."/>
            <person name="Oliveira U."/>
            <person name="Santos F.R."/>
            <person name="Vidigal T.H.D.A."/>
            <person name="Brescovit A.D."/>
            <person name="Santos A.J."/>
        </authorList>
    </citation>
    <scope>NUCLEOTIDE SEQUENCE</scope>
    <source>
        <tissue evidence="1">Shoot tissue taken approximately 20 cm above the soil surface</tissue>
    </source>
</reference>